<dbReference type="InterPro" id="IPR050570">
    <property type="entry name" value="Cell_wall_metabolism_enzyme"/>
</dbReference>
<dbReference type="Proteomes" id="UP000187266">
    <property type="component" value="Chromosome"/>
</dbReference>
<feature type="region of interest" description="Disordered" evidence="1">
    <location>
        <begin position="129"/>
        <end position="181"/>
    </location>
</feature>
<organism evidence="3 4">
    <name type="scientific">Brevirhabdus pacifica</name>
    <dbReference type="NCBI Taxonomy" id="1267768"/>
    <lineage>
        <taxon>Bacteria</taxon>
        <taxon>Pseudomonadati</taxon>
        <taxon>Pseudomonadota</taxon>
        <taxon>Alphaproteobacteria</taxon>
        <taxon>Rhodobacterales</taxon>
        <taxon>Paracoccaceae</taxon>
        <taxon>Brevirhabdus</taxon>
    </lineage>
</organism>
<feature type="region of interest" description="Disordered" evidence="1">
    <location>
        <begin position="229"/>
        <end position="278"/>
    </location>
</feature>
<accession>A0A1U7DMI2</accession>
<feature type="compositionally biased region" description="Low complexity" evidence="1">
    <location>
        <begin position="248"/>
        <end position="272"/>
    </location>
</feature>
<dbReference type="AlphaFoldDB" id="A0A1U7DMI2"/>
<dbReference type="InterPro" id="IPR018392">
    <property type="entry name" value="LysM"/>
</dbReference>
<evidence type="ECO:0000259" key="2">
    <source>
        <dbReference type="PROSITE" id="PS51782"/>
    </source>
</evidence>
<dbReference type="CDD" id="cd00118">
    <property type="entry name" value="LysM"/>
    <property type="match status" value="1"/>
</dbReference>
<reference evidence="3 4" key="1">
    <citation type="submission" date="2017-01" db="EMBL/GenBank/DDBJ databases">
        <title>Genomic analysis of Xuhuaishuia manganoxidans DY6-4.</title>
        <authorList>
            <person name="Wang X."/>
        </authorList>
    </citation>
    <scope>NUCLEOTIDE SEQUENCE [LARGE SCALE GENOMIC DNA]</scope>
    <source>
        <strain evidence="3 4">DY6-4</strain>
    </source>
</reference>
<sequence length="394" mass="40506">MLAALMGIAGCAQGFDPDMRSLGGGFETASAARQTAQRPDSDARGVISYPSYQVALARGGESVGDVAARLGLNGKELARYNGLTTDTNLRNGELLALPSRVAESAGTGQSATTGGRGDITALASSAIDRSTDAPLGAPGTQSRSAGQASASGTATSARSAEVTTSRVADDTPEPRRHRVARGETAYSISRLYGVSVRSLADWNNLDPNLTVRVDQVLLIPPGGSVGRAVADNAAPGAGSRTPTPPSASRPLPAESVASAAAAVPASPDMASSRTVSSDPSKMLYPVTGAIIRPYSKGRNEGIDISAPVGSTVRAATGGEVAAITRDTDQVPILVLRHPDNLLTVYANISGITVKKGDTVKKGQTLAKVRDSNPSFVHFEVRKGFESVDPEPYLQ</sequence>
<proteinExistence type="predicted"/>
<protein>
    <recommendedName>
        <fullName evidence="2">LysM domain-containing protein</fullName>
    </recommendedName>
</protein>
<dbReference type="GO" id="GO:0004222">
    <property type="term" value="F:metalloendopeptidase activity"/>
    <property type="evidence" value="ECO:0007669"/>
    <property type="project" value="TreeGrafter"/>
</dbReference>
<dbReference type="PROSITE" id="PS51782">
    <property type="entry name" value="LYSM"/>
    <property type="match status" value="1"/>
</dbReference>
<dbReference type="Pfam" id="PF01476">
    <property type="entry name" value="LysM"/>
    <property type="match status" value="2"/>
</dbReference>
<evidence type="ECO:0000313" key="4">
    <source>
        <dbReference type="Proteomes" id="UP000187266"/>
    </source>
</evidence>
<dbReference type="PANTHER" id="PTHR21666">
    <property type="entry name" value="PEPTIDASE-RELATED"/>
    <property type="match status" value="1"/>
</dbReference>
<dbReference type="Gene3D" id="3.10.350.10">
    <property type="entry name" value="LysM domain"/>
    <property type="match status" value="1"/>
</dbReference>
<dbReference type="PANTHER" id="PTHR21666:SF270">
    <property type="entry name" value="MUREIN HYDROLASE ACTIVATOR ENVC"/>
    <property type="match status" value="1"/>
</dbReference>
<dbReference type="Gene3D" id="2.70.70.10">
    <property type="entry name" value="Glucose Permease (Domain IIA)"/>
    <property type="match status" value="1"/>
</dbReference>
<dbReference type="STRING" id="1267768.BV394_13735"/>
<dbReference type="Pfam" id="PF01551">
    <property type="entry name" value="Peptidase_M23"/>
    <property type="match status" value="1"/>
</dbReference>
<dbReference type="InterPro" id="IPR036779">
    <property type="entry name" value="LysM_dom_sf"/>
</dbReference>
<gene>
    <name evidence="3" type="ORF">BV394_13735</name>
</gene>
<dbReference type="InterPro" id="IPR016047">
    <property type="entry name" value="M23ase_b-sheet_dom"/>
</dbReference>
<dbReference type="SMART" id="SM00257">
    <property type="entry name" value="LysM"/>
    <property type="match status" value="2"/>
</dbReference>
<dbReference type="CDD" id="cd12797">
    <property type="entry name" value="M23_peptidase"/>
    <property type="match status" value="1"/>
</dbReference>
<feature type="domain" description="LysM" evidence="2">
    <location>
        <begin position="175"/>
        <end position="219"/>
    </location>
</feature>
<dbReference type="EMBL" id="CP019124">
    <property type="protein sequence ID" value="APX91181.1"/>
    <property type="molecule type" value="Genomic_DNA"/>
</dbReference>
<feature type="compositionally biased region" description="Low complexity" evidence="1">
    <location>
        <begin position="139"/>
        <end position="160"/>
    </location>
</feature>
<evidence type="ECO:0000256" key="1">
    <source>
        <dbReference type="SAM" id="MobiDB-lite"/>
    </source>
</evidence>
<dbReference type="SUPFAM" id="SSF51261">
    <property type="entry name" value="Duplicated hybrid motif"/>
    <property type="match status" value="1"/>
</dbReference>
<keyword evidence="4" id="KW-1185">Reference proteome</keyword>
<dbReference type="InterPro" id="IPR011055">
    <property type="entry name" value="Dup_hybrid_motif"/>
</dbReference>
<evidence type="ECO:0000313" key="3">
    <source>
        <dbReference type="EMBL" id="APX91181.1"/>
    </source>
</evidence>
<name>A0A1U7DMI2_9RHOB</name>